<keyword evidence="2" id="KW-0624">Polysaccharide degradation</keyword>
<evidence type="ECO:0000313" key="4">
    <source>
        <dbReference type="EMBL" id="GAA1690050.1"/>
    </source>
</evidence>
<gene>
    <name evidence="4" type="ORF">GCM10009745_39160</name>
</gene>
<dbReference type="InterPro" id="IPR003961">
    <property type="entry name" value="FN3_dom"/>
</dbReference>
<dbReference type="Proteomes" id="UP001500280">
    <property type="component" value="Unassembled WGS sequence"/>
</dbReference>
<dbReference type="Gene3D" id="2.60.40.10">
    <property type="entry name" value="Immunoglobulins"/>
    <property type="match status" value="1"/>
</dbReference>
<protein>
    <recommendedName>
        <fullName evidence="3">Fibronectin type-III domain-containing protein</fullName>
    </recommendedName>
</protein>
<accession>A0ABP4TL73</accession>
<evidence type="ECO:0000259" key="3">
    <source>
        <dbReference type="PROSITE" id="PS50853"/>
    </source>
</evidence>
<dbReference type="RefSeq" id="WP_344153608.1">
    <property type="nucleotide sequence ID" value="NZ_BAAANF010000013.1"/>
</dbReference>
<keyword evidence="2" id="KW-0119">Carbohydrate metabolism</keyword>
<evidence type="ECO:0000256" key="1">
    <source>
        <dbReference type="ARBA" id="ARBA00023295"/>
    </source>
</evidence>
<evidence type="ECO:0000256" key="2">
    <source>
        <dbReference type="ARBA" id="ARBA00023326"/>
    </source>
</evidence>
<sequence>MKLPALCALLLLVGCAPTDQQQAFQLTADLVADDVTLRWSGAPTNAAYLMIEYATEENGEYTILSFLPPDQHEFQHPDLMPATTFYYRVTPLTAPSAQPATADPRPKEIHLSWQDTSTNEDGYLLERRRTAQPPEVAAYLDPNTTSFNLPLLPTDQPATYIPRPFHRGAPSPVTHETIPPD</sequence>
<dbReference type="PROSITE" id="PS51257">
    <property type="entry name" value="PROKAR_LIPOPROTEIN"/>
    <property type="match status" value="1"/>
</dbReference>
<keyword evidence="5" id="KW-1185">Reference proteome</keyword>
<name>A0ABP4TL73_9ACTN</name>
<comment type="caution">
    <text evidence="4">The sequence shown here is derived from an EMBL/GenBank/DDBJ whole genome shotgun (WGS) entry which is preliminary data.</text>
</comment>
<feature type="domain" description="Fibronectin type-III" evidence="3">
    <location>
        <begin position="91"/>
        <end position="181"/>
    </location>
</feature>
<dbReference type="SUPFAM" id="SSF49265">
    <property type="entry name" value="Fibronectin type III"/>
    <property type="match status" value="1"/>
</dbReference>
<keyword evidence="1" id="KW-0378">Hydrolase</keyword>
<dbReference type="PROSITE" id="PS50853">
    <property type="entry name" value="FN3"/>
    <property type="match status" value="1"/>
</dbReference>
<dbReference type="InterPro" id="IPR013783">
    <property type="entry name" value="Ig-like_fold"/>
</dbReference>
<evidence type="ECO:0000313" key="5">
    <source>
        <dbReference type="Proteomes" id="UP001500280"/>
    </source>
</evidence>
<dbReference type="EMBL" id="BAAANF010000013">
    <property type="protein sequence ID" value="GAA1690050.1"/>
    <property type="molecule type" value="Genomic_DNA"/>
</dbReference>
<reference evidence="5" key="1">
    <citation type="journal article" date="2019" name="Int. J. Syst. Evol. Microbiol.">
        <title>The Global Catalogue of Microorganisms (GCM) 10K type strain sequencing project: providing services to taxonomists for standard genome sequencing and annotation.</title>
        <authorList>
            <consortium name="The Broad Institute Genomics Platform"/>
            <consortium name="The Broad Institute Genome Sequencing Center for Infectious Disease"/>
            <person name="Wu L."/>
            <person name="Ma J."/>
        </authorList>
    </citation>
    <scope>NUCLEOTIDE SEQUENCE [LARGE SCALE GENOMIC DNA]</scope>
    <source>
        <strain evidence="5">JCM 14307</strain>
    </source>
</reference>
<proteinExistence type="predicted"/>
<organism evidence="4 5">
    <name type="scientific">Kribbella yunnanensis</name>
    <dbReference type="NCBI Taxonomy" id="190194"/>
    <lineage>
        <taxon>Bacteria</taxon>
        <taxon>Bacillati</taxon>
        <taxon>Actinomycetota</taxon>
        <taxon>Actinomycetes</taxon>
        <taxon>Propionibacteriales</taxon>
        <taxon>Kribbellaceae</taxon>
        <taxon>Kribbella</taxon>
    </lineage>
</organism>
<dbReference type="InterPro" id="IPR036116">
    <property type="entry name" value="FN3_sf"/>
</dbReference>
<keyword evidence="1" id="KW-0326">Glycosidase</keyword>